<dbReference type="AlphaFoldDB" id="A0A6M3LIG2"/>
<evidence type="ECO:0000313" key="1">
    <source>
        <dbReference type="EMBL" id="QJA70194.1"/>
    </source>
</evidence>
<gene>
    <name evidence="1" type="ORF">MM415A03901_0010</name>
    <name evidence="2" type="ORF">MM415B04350_0012</name>
</gene>
<proteinExistence type="predicted"/>
<dbReference type="EMBL" id="MT141771">
    <property type="protein sequence ID" value="QJA70194.1"/>
    <property type="molecule type" value="Genomic_DNA"/>
</dbReference>
<sequence>MKIKQINSQHRRDFRADYECEHCGFVKKDSYGYDDANFHQNVIPEMKCEQCGKTADDNYRPLATKYPADQVV</sequence>
<reference evidence="2" key="1">
    <citation type="submission" date="2020-03" db="EMBL/GenBank/DDBJ databases">
        <title>The deep terrestrial virosphere.</title>
        <authorList>
            <person name="Holmfeldt K."/>
            <person name="Nilsson E."/>
            <person name="Simone D."/>
            <person name="Lopez-Fernandez M."/>
            <person name="Wu X."/>
            <person name="de Brujin I."/>
            <person name="Lundin D."/>
            <person name="Andersson A."/>
            <person name="Bertilsson S."/>
            <person name="Dopson M."/>
        </authorList>
    </citation>
    <scope>NUCLEOTIDE SEQUENCE</scope>
    <source>
        <strain evidence="1">MM415A03901</strain>
        <strain evidence="2">MM415B04350</strain>
    </source>
</reference>
<organism evidence="2">
    <name type="scientific">viral metagenome</name>
    <dbReference type="NCBI Taxonomy" id="1070528"/>
    <lineage>
        <taxon>unclassified sequences</taxon>
        <taxon>metagenomes</taxon>
        <taxon>organismal metagenomes</taxon>
    </lineage>
</organism>
<name>A0A6M3LIG2_9ZZZZ</name>
<protein>
    <submittedName>
        <fullName evidence="2">Uncharacterized protein</fullName>
    </submittedName>
</protein>
<accession>A0A6M3LIG2</accession>
<dbReference type="EMBL" id="MT143124">
    <property type="protein sequence ID" value="QJA93134.1"/>
    <property type="molecule type" value="Genomic_DNA"/>
</dbReference>
<evidence type="ECO:0000313" key="2">
    <source>
        <dbReference type="EMBL" id="QJA93134.1"/>
    </source>
</evidence>